<accession>A0A643D4D7</accession>
<proteinExistence type="predicted"/>
<name>A0A643D4D7_PSEVA</name>
<organism evidence="1">
    <name type="scientific">Pseudomonas vancouverensis</name>
    <dbReference type="NCBI Taxonomy" id="95300"/>
    <lineage>
        <taxon>Bacteria</taxon>
        <taxon>Pseudomonadati</taxon>
        <taxon>Pseudomonadota</taxon>
        <taxon>Gammaproteobacteria</taxon>
        <taxon>Pseudomonadales</taxon>
        <taxon>Pseudomonadaceae</taxon>
        <taxon>Pseudomonas</taxon>
    </lineage>
</organism>
<comment type="caution">
    <text evidence="1">The sequence shown here is derived from an EMBL/GenBank/DDBJ whole genome shotgun (WGS) entry which is preliminary data.</text>
</comment>
<dbReference type="RefSeq" id="WP_371315402.1">
    <property type="nucleotide sequence ID" value="NZ_VZPU01000008.1"/>
</dbReference>
<protein>
    <submittedName>
        <fullName evidence="1">PAAR domain-containing protein</fullName>
    </submittedName>
</protein>
<feature type="non-terminal residue" evidence="1">
    <location>
        <position position="1"/>
    </location>
</feature>
<evidence type="ECO:0000313" key="1">
    <source>
        <dbReference type="EMBL" id="KAB0494318.1"/>
    </source>
</evidence>
<sequence>QGLAGLLSPSEREKRATIRAFEQRQHEYEQANRNNPVWGFTHWGAESPLTYSQQMYQFVYEMLAMGNTTLFLDVYPLHVFYAERGLEALRECLGSRKNIYGSGQHPILWPVGKETLEFGTNHKEILQAFETIETGNIAKSVELLATHEQVNILQPAMYDDMGLKWLLRSNHFSYVIGIPSGAAEAIELTLASQCRRIDDGRTIGFSNNVTANLGDINQRMPFVLRAAKQFDDLLQSDKRQQLEHSILEIALGGGVR</sequence>
<dbReference type="Pfam" id="PF10720">
    <property type="entry name" value="DUF2515"/>
    <property type="match status" value="1"/>
</dbReference>
<reference evidence="1" key="1">
    <citation type="submission" date="2019-09" db="EMBL/GenBank/DDBJ databases">
        <title>Draft genome sequences of 48 bacterial type strains from the CCUG.</title>
        <authorList>
            <person name="Tunovic T."/>
            <person name="Pineiro-Iglesias B."/>
            <person name="Unosson C."/>
            <person name="Inganas E."/>
            <person name="Ohlen M."/>
            <person name="Cardew S."/>
            <person name="Jensie-Markopoulos S."/>
            <person name="Salva-Serra F."/>
            <person name="Jaen-Luchoro D."/>
            <person name="Karlsson R."/>
            <person name="Svensson-Stadler L."/>
            <person name="Chun J."/>
            <person name="Moore E."/>
        </authorList>
    </citation>
    <scope>NUCLEOTIDE SEQUENCE</scope>
    <source>
        <strain evidence="1">CCUG 49675</strain>
    </source>
</reference>
<dbReference type="EMBL" id="VZPU01000008">
    <property type="protein sequence ID" value="KAB0494318.1"/>
    <property type="molecule type" value="Genomic_DNA"/>
</dbReference>
<gene>
    <name evidence="1" type="ORF">F7R09_21370</name>
</gene>
<dbReference type="InterPro" id="IPR019658">
    <property type="entry name" value="DUF2515"/>
</dbReference>
<dbReference type="AlphaFoldDB" id="A0A643D4D7"/>